<reference evidence="2" key="1">
    <citation type="submission" date="2016-10" db="EMBL/GenBank/DDBJ databases">
        <authorList>
            <person name="Varghese N."/>
            <person name="Submissions S."/>
        </authorList>
    </citation>
    <scope>NUCLEOTIDE SEQUENCE [LARGE SCALE GENOMIC DNA]</scope>
    <source>
        <strain evidence="2">CGMCC 4.3525</strain>
    </source>
</reference>
<dbReference type="Proteomes" id="UP000199352">
    <property type="component" value="Unassembled WGS sequence"/>
</dbReference>
<evidence type="ECO:0000313" key="2">
    <source>
        <dbReference type="Proteomes" id="UP000199352"/>
    </source>
</evidence>
<keyword evidence="2" id="KW-1185">Reference proteome</keyword>
<organism evidence="1 2">
    <name type="scientific">Lentzea xinjiangensis</name>
    <dbReference type="NCBI Taxonomy" id="402600"/>
    <lineage>
        <taxon>Bacteria</taxon>
        <taxon>Bacillati</taxon>
        <taxon>Actinomycetota</taxon>
        <taxon>Actinomycetes</taxon>
        <taxon>Pseudonocardiales</taxon>
        <taxon>Pseudonocardiaceae</taxon>
        <taxon>Lentzea</taxon>
    </lineage>
</organism>
<proteinExistence type="predicted"/>
<dbReference type="AlphaFoldDB" id="A0A1H9V1D4"/>
<dbReference type="EMBL" id="FOFR01000023">
    <property type="protein sequence ID" value="SES15073.1"/>
    <property type="molecule type" value="Genomic_DNA"/>
</dbReference>
<sequence>MLCSMSGATPDRGVQADRHRYAAAFLPTAQMLGELAFTQTYATPSQYLAQPM</sequence>
<protein>
    <submittedName>
        <fullName evidence="1">Uncharacterized protein</fullName>
    </submittedName>
</protein>
<evidence type="ECO:0000313" key="1">
    <source>
        <dbReference type="EMBL" id="SES15073.1"/>
    </source>
</evidence>
<accession>A0A1H9V1D4</accession>
<gene>
    <name evidence="1" type="ORF">SAMN05216188_12376</name>
</gene>
<name>A0A1H9V1D4_9PSEU</name>